<proteinExistence type="predicted"/>
<comment type="caution">
    <text evidence="3">The sequence shown here is derived from an EMBL/GenBank/DDBJ whole genome shotgun (WGS) entry which is preliminary data.</text>
</comment>
<name>A0A1J5RR59_9ZZZZ</name>
<sequence>MIQSPRSPLARALRLGLRGSAALALSVGFLARLGARENWPIPEGSVVARNKAIDRHQQEVIKRDTPVIEAWAKKGKPFIPWASEPGDLPQATVPSFPGAEGGGMYSFGGRGGKVYVVTNLNDSGPGSLREACEAAGPRIVVFNVAGIIHLKMPIFIEAPYITIAGQTAPGDGICIAGEGIVDDAHDVVIRYIRLRRGNMDIFDRHGTLYGNPIGNIIVDHVSASWGFDQNIDTYRHMYTPPGTKRALKLPAVNVTMQWVISSEALNTYNHAFGGDWGGKNSMFDHNLFACNTARNPSVAMSYSFNFVNNVLFNWRHRSVDGGDRNSRYNFINNYYKPGPATLHSDVRFRILEPSQSWSKKDPVSRWGKAYVAGNYVEGYPAVTADNWNGGVQFELAPNVLANGSIAKGMVDNATRLKQIIGEVRVDQPFPMPPVTIQSAQQAFVAVLAGAGDTLPHRDAVDKRVVEMVRIGKVWGLGLQQPIHPMKGLAKNNIGVAGNGIITNIDQVGGYPEYKGTPDPEVGADGIPTWWKVKYGLDVNDPNLASEDLQHDGYTVMDKYLDGLDPTQKIDWSKPSSNVNTLTEADFRRS</sequence>
<reference evidence="3" key="1">
    <citation type="submission" date="2016-10" db="EMBL/GenBank/DDBJ databases">
        <title>Sequence of Gallionella enrichment culture.</title>
        <authorList>
            <person name="Poehlein A."/>
            <person name="Muehling M."/>
            <person name="Daniel R."/>
        </authorList>
    </citation>
    <scope>NUCLEOTIDE SEQUENCE</scope>
</reference>
<dbReference type="PANTHER" id="PTHR42970:SF1">
    <property type="entry name" value="PECTATE LYASE C-RELATED"/>
    <property type="match status" value="1"/>
</dbReference>
<evidence type="ECO:0000256" key="2">
    <source>
        <dbReference type="ARBA" id="ARBA00023180"/>
    </source>
</evidence>
<evidence type="ECO:0000256" key="1">
    <source>
        <dbReference type="ARBA" id="ARBA00022723"/>
    </source>
</evidence>
<organism evidence="3">
    <name type="scientific">mine drainage metagenome</name>
    <dbReference type="NCBI Taxonomy" id="410659"/>
    <lineage>
        <taxon>unclassified sequences</taxon>
        <taxon>metagenomes</taxon>
        <taxon>ecological metagenomes</taxon>
    </lineage>
</organism>
<dbReference type="Gene3D" id="2.160.20.10">
    <property type="entry name" value="Single-stranded right-handed beta-helix, Pectin lyase-like"/>
    <property type="match status" value="1"/>
</dbReference>
<dbReference type="SUPFAM" id="SSF51126">
    <property type="entry name" value="Pectin lyase-like"/>
    <property type="match status" value="1"/>
</dbReference>
<protein>
    <recommendedName>
        <fullName evidence="4">Polysaccharide lyase</fullName>
    </recommendedName>
</protein>
<gene>
    <name evidence="3" type="ORF">GALL_191500</name>
</gene>
<keyword evidence="2" id="KW-0325">Glycoprotein</keyword>
<accession>A0A1J5RR59</accession>
<dbReference type="InterPro" id="IPR011050">
    <property type="entry name" value="Pectin_lyase_fold/virulence"/>
</dbReference>
<dbReference type="AlphaFoldDB" id="A0A1J5RR59"/>
<evidence type="ECO:0008006" key="4">
    <source>
        <dbReference type="Google" id="ProtNLM"/>
    </source>
</evidence>
<evidence type="ECO:0000313" key="3">
    <source>
        <dbReference type="EMBL" id="OIQ98784.1"/>
    </source>
</evidence>
<dbReference type="EMBL" id="MLJW01000114">
    <property type="protein sequence ID" value="OIQ98784.1"/>
    <property type="molecule type" value="Genomic_DNA"/>
</dbReference>
<dbReference type="InterPro" id="IPR012334">
    <property type="entry name" value="Pectin_lyas_fold"/>
</dbReference>
<dbReference type="InterPro" id="IPR052063">
    <property type="entry name" value="Polysaccharide_Lyase_1"/>
</dbReference>
<dbReference type="GO" id="GO:0046872">
    <property type="term" value="F:metal ion binding"/>
    <property type="evidence" value="ECO:0007669"/>
    <property type="project" value="UniProtKB-KW"/>
</dbReference>
<keyword evidence="1" id="KW-0479">Metal-binding</keyword>
<dbReference type="PANTHER" id="PTHR42970">
    <property type="entry name" value="PECTATE LYASE C-RELATED"/>
    <property type="match status" value="1"/>
</dbReference>